<dbReference type="EMBL" id="JBHLUK010000069">
    <property type="protein sequence ID" value="MFC0424292.1"/>
    <property type="molecule type" value="Genomic_DNA"/>
</dbReference>
<evidence type="ECO:0000256" key="2">
    <source>
        <dbReference type="SAM" id="Coils"/>
    </source>
</evidence>
<dbReference type="PANTHER" id="PTHR30015">
    <property type="entry name" value="MRR RESTRICTION SYSTEM PROTEIN"/>
    <property type="match status" value="1"/>
</dbReference>
<feature type="domain" description="Restriction endonuclease type IV Mrr" evidence="4">
    <location>
        <begin position="339"/>
        <end position="448"/>
    </location>
</feature>
<sequence>MRQVKRIFNVIRYVVAVLLLLSGVLFLALLLDRSFYSNLGTILFTLVVGIILISISFFVVPGTMETKVKRLPLPKQIKKRMLKKVQLRTEQKMAEKATQLTAIKSQINSQKQDLSKVDEQINRHSEELRDAHIDIEKYGALAMERKKEYAQLQKQLAAQQRSIDQLTEKERNLQLQNEKTIENNNSLNEQNKDLSEQNKTLNEQHRVLFDEIREKESKRDTVDKQIQALQTKETEYKKAISQTIQETGKVQAKFAAVHEQYQRDVTQYEGLKRILENNEKKIQIGNQHFTVKEAIDKRFEIKKDLDYAAQRESKVKAFFASESFKDYLRYRTEKEISKIDNMIGTDFEAYVVKLLTKLGYTQAIQTKKSGDFGLDVIAYNGSVKVGVQCKVYSNPVSNGAIQEAYSGSKHYHTDQNIVVTNSSFTNSAKVQAKDTGVKLCDRERLKKIIYNQFKNEMGAY</sequence>
<organism evidence="5 6">
    <name type="scientific">Lactiplantibacillus plajomi</name>
    <dbReference type="NCBI Taxonomy" id="1457217"/>
    <lineage>
        <taxon>Bacteria</taxon>
        <taxon>Bacillati</taxon>
        <taxon>Bacillota</taxon>
        <taxon>Bacilli</taxon>
        <taxon>Lactobacillales</taxon>
        <taxon>Lactobacillaceae</taxon>
        <taxon>Lactiplantibacillus</taxon>
    </lineage>
</organism>
<dbReference type="Gene3D" id="3.40.1350.10">
    <property type="match status" value="1"/>
</dbReference>
<keyword evidence="3" id="KW-0812">Transmembrane</keyword>
<evidence type="ECO:0000313" key="6">
    <source>
        <dbReference type="Proteomes" id="UP001589855"/>
    </source>
</evidence>
<accession>A0ABV6K4A9</accession>
<dbReference type="InterPro" id="IPR007560">
    <property type="entry name" value="Restrct_endonuc_IV_Mrr"/>
</dbReference>
<dbReference type="GO" id="GO:0004519">
    <property type="term" value="F:endonuclease activity"/>
    <property type="evidence" value="ECO:0007669"/>
    <property type="project" value="UniProtKB-KW"/>
</dbReference>
<gene>
    <name evidence="5" type="ORF">ACFFGS_09200</name>
</gene>
<reference evidence="5 6" key="1">
    <citation type="submission" date="2024-09" db="EMBL/GenBank/DDBJ databases">
        <authorList>
            <person name="Sun Q."/>
            <person name="Mori K."/>
        </authorList>
    </citation>
    <scope>NUCLEOTIDE SEQUENCE [LARGE SCALE GENOMIC DNA]</scope>
    <source>
        <strain evidence="5 6">TBRC 4575</strain>
    </source>
</reference>
<dbReference type="EC" id="3.1.21.-" evidence="5"/>
<dbReference type="InterPro" id="IPR011335">
    <property type="entry name" value="Restrct_endonuc-II-like"/>
</dbReference>
<evidence type="ECO:0000256" key="3">
    <source>
        <dbReference type="SAM" id="Phobius"/>
    </source>
</evidence>
<dbReference type="PANTHER" id="PTHR30015:SF6">
    <property type="entry name" value="SLL1429 PROTEIN"/>
    <property type="match status" value="1"/>
</dbReference>
<keyword evidence="1 5" id="KW-0378">Hydrolase</keyword>
<keyword evidence="3" id="KW-0472">Membrane</keyword>
<comment type="caution">
    <text evidence="5">The sequence shown here is derived from an EMBL/GenBank/DDBJ whole genome shotgun (WGS) entry which is preliminary data.</text>
</comment>
<dbReference type="Pfam" id="PF04471">
    <property type="entry name" value="Mrr_cat"/>
    <property type="match status" value="1"/>
</dbReference>
<keyword evidence="3" id="KW-1133">Transmembrane helix</keyword>
<protein>
    <submittedName>
        <fullName evidence="5">Restriction endonuclease</fullName>
        <ecNumber evidence="5">3.1.21.-</ecNumber>
    </submittedName>
</protein>
<dbReference type="InterPro" id="IPR011856">
    <property type="entry name" value="tRNA_endonuc-like_dom_sf"/>
</dbReference>
<evidence type="ECO:0000256" key="1">
    <source>
        <dbReference type="ARBA" id="ARBA00022801"/>
    </source>
</evidence>
<dbReference type="Proteomes" id="UP001589855">
    <property type="component" value="Unassembled WGS sequence"/>
</dbReference>
<name>A0ABV6K4A9_9LACO</name>
<feature type="transmembrane region" description="Helical" evidence="3">
    <location>
        <begin position="37"/>
        <end position="60"/>
    </location>
</feature>
<evidence type="ECO:0000313" key="5">
    <source>
        <dbReference type="EMBL" id="MFC0424292.1"/>
    </source>
</evidence>
<keyword evidence="5" id="KW-0540">Nuclease</keyword>
<dbReference type="GO" id="GO:0016787">
    <property type="term" value="F:hydrolase activity"/>
    <property type="evidence" value="ECO:0007669"/>
    <property type="project" value="UniProtKB-KW"/>
</dbReference>
<dbReference type="RefSeq" id="WP_137645164.1">
    <property type="nucleotide sequence ID" value="NZ_BJDZ01000013.1"/>
</dbReference>
<dbReference type="SUPFAM" id="SSF52980">
    <property type="entry name" value="Restriction endonuclease-like"/>
    <property type="match status" value="1"/>
</dbReference>
<keyword evidence="2" id="KW-0175">Coiled coil</keyword>
<keyword evidence="6" id="KW-1185">Reference proteome</keyword>
<evidence type="ECO:0000259" key="4">
    <source>
        <dbReference type="Pfam" id="PF04471"/>
    </source>
</evidence>
<dbReference type="InterPro" id="IPR052906">
    <property type="entry name" value="Type_IV_Methyl-Rstrct_Enzyme"/>
</dbReference>
<proteinExistence type="predicted"/>
<feature type="transmembrane region" description="Helical" evidence="3">
    <location>
        <begin position="12"/>
        <end position="31"/>
    </location>
</feature>
<keyword evidence="5" id="KW-0255">Endonuclease</keyword>
<feature type="coiled-coil region" evidence="2">
    <location>
        <begin position="107"/>
        <end position="232"/>
    </location>
</feature>